<feature type="region of interest" description="Disordered" evidence="5">
    <location>
        <begin position="491"/>
        <end position="522"/>
    </location>
</feature>
<name>A0A8H6XRA9_9AGAR</name>
<feature type="compositionally biased region" description="Pro residues" evidence="5">
    <location>
        <begin position="499"/>
        <end position="509"/>
    </location>
</feature>
<dbReference type="PROSITE" id="PS00108">
    <property type="entry name" value="PROTEIN_KINASE_ST"/>
    <property type="match status" value="1"/>
</dbReference>
<dbReference type="EMBL" id="JACAZH010000020">
    <property type="protein sequence ID" value="KAF7345299.1"/>
    <property type="molecule type" value="Genomic_DNA"/>
</dbReference>
<proteinExistence type="predicted"/>
<feature type="binding site" evidence="4">
    <location>
        <position position="248"/>
    </location>
    <ligand>
        <name>ATP</name>
        <dbReference type="ChEBI" id="CHEBI:30616"/>
    </ligand>
</feature>
<dbReference type="PANTHER" id="PTHR44329">
    <property type="entry name" value="SERINE/THREONINE-PROTEIN KINASE TNNI3K-RELATED"/>
    <property type="match status" value="1"/>
</dbReference>
<dbReference type="InterPro" id="IPR000719">
    <property type="entry name" value="Prot_kinase_dom"/>
</dbReference>
<dbReference type="SMART" id="SM00220">
    <property type="entry name" value="S_TKc"/>
    <property type="match status" value="1"/>
</dbReference>
<dbReference type="InterPro" id="IPR051681">
    <property type="entry name" value="Ser/Thr_Kinases-Pseudokinases"/>
</dbReference>
<keyword evidence="3 4" id="KW-0067">ATP-binding</keyword>
<evidence type="ECO:0000313" key="7">
    <source>
        <dbReference type="EMBL" id="KAF7345299.1"/>
    </source>
</evidence>
<gene>
    <name evidence="7" type="ORF">MSAN_01906600</name>
</gene>
<dbReference type="SUPFAM" id="SSF56112">
    <property type="entry name" value="Protein kinase-like (PK-like)"/>
    <property type="match status" value="1"/>
</dbReference>
<dbReference type="PROSITE" id="PS00107">
    <property type="entry name" value="PROTEIN_KINASE_ATP"/>
    <property type="match status" value="1"/>
</dbReference>
<accession>A0A8H6XRA9</accession>
<evidence type="ECO:0000259" key="6">
    <source>
        <dbReference type="PROSITE" id="PS50011"/>
    </source>
</evidence>
<dbReference type="Gene3D" id="1.10.510.10">
    <property type="entry name" value="Transferase(Phosphotransferase) domain 1"/>
    <property type="match status" value="1"/>
</dbReference>
<evidence type="ECO:0000256" key="4">
    <source>
        <dbReference type="PROSITE-ProRule" id="PRU10141"/>
    </source>
</evidence>
<evidence type="ECO:0000256" key="1">
    <source>
        <dbReference type="ARBA" id="ARBA00022527"/>
    </source>
</evidence>
<dbReference type="PROSITE" id="PS50011">
    <property type="entry name" value="PROTEIN_KINASE_DOM"/>
    <property type="match status" value="1"/>
</dbReference>
<dbReference type="Pfam" id="PF07714">
    <property type="entry name" value="PK_Tyr_Ser-Thr"/>
    <property type="match status" value="1"/>
</dbReference>
<dbReference type="InterPro" id="IPR017441">
    <property type="entry name" value="Protein_kinase_ATP_BS"/>
</dbReference>
<dbReference type="Proteomes" id="UP000623467">
    <property type="component" value="Unassembled WGS sequence"/>
</dbReference>
<organism evidence="7 8">
    <name type="scientific">Mycena sanguinolenta</name>
    <dbReference type="NCBI Taxonomy" id="230812"/>
    <lineage>
        <taxon>Eukaryota</taxon>
        <taxon>Fungi</taxon>
        <taxon>Dikarya</taxon>
        <taxon>Basidiomycota</taxon>
        <taxon>Agaricomycotina</taxon>
        <taxon>Agaricomycetes</taxon>
        <taxon>Agaricomycetidae</taxon>
        <taxon>Agaricales</taxon>
        <taxon>Marasmiineae</taxon>
        <taxon>Mycenaceae</taxon>
        <taxon>Mycena</taxon>
    </lineage>
</organism>
<keyword evidence="7" id="KW-0808">Transferase</keyword>
<dbReference type="OrthoDB" id="10261027at2759"/>
<feature type="domain" description="Protein kinase" evidence="6">
    <location>
        <begin position="221"/>
        <end position="473"/>
    </location>
</feature>
<dbReference type="PANTHER" id="PTHR44329:SF298">
    <property type="entry name" value="MIXED LINEAGE KINASE DOMAIN-LIKE PROTEIN"/>
    <property type="match status" value="1"/>
</dbReference>
<keyword evidence="2 4" id="KW-0547">Nucleotide-binding</keyword>
<keyword evidence="7" id="KW-0418">Kinase</keyword>
<dbReference type="AlphaFoldDB" id="A0A8H6XRA9"/>
<evidence type="ECO:0000256" key="5">
    <source>
        <dbReference type="SAM" id="MobiDB-lite"/>
    </source>
</evidence>
<sequence>MSLDAAWGILIGVTPVPGLQVAFSVFKFIVSCVQNARASQQQLVALANAVGQLLATLQREFQSKKLTTEQDRSFLKALFHADSRISAIEMFYRRIGTITTTFQVGHDTYASEKTNMSPKISASLNIQRMLRDNERARIEDAHALTERFVVLRNDHNELRRELDINHKNMLAMMVSIERRLEENRAGNALERDFYAHTQHYLSLTSGRQVELENWMISAFDVDYGPEIGAGGFGTVFKGTWNRTEVAIKLIHNGSGIAANAEIWMTLRHPNILQFLGANTLDDKPFVVMPLMPYNSREFLRIRPSWDPLYILRDISLGLEYLHGRKICHGDLKGINVLVEDSGRALLCDFGLARIKADITIRTRTASDTVISGSRNWMAPEMLSGSLPRPPSDIYAFGMTLYELYMDENPLATIHYGDFIELVFRLGVRPRRPEQDECPRMNDGIWDLAERCWNKDPNARPTARQIYDTIKNVLGYSREPAALEQALPRRISPPHLASPRPLPPLPPPPKLGTSNFRPYAMMS</sequence>
<keyword evidence="8" id="KW-1185">Reference proteome</keyword>
<dbReference type="InterPro" id="IPR011009">
    <property type="entry name" value="Kinase-like_dom_sf"/>
</dbReference>
<evidence type="ECO:0000313" key="8">
    <source>
        <dbReference type="Proteomes" id="UP000623467"/>
    </source>
</evidence>
<comment type="caution">
    <text evidence="7">The sequence shown here is derived from an EMBL/GenBank/DDBJ whole genome shotgun (WGS) entry which is preliminary data.</text>
</comment>
<reference evidence="7" key="1">
    <citation type="submission" date="2020-05" db="EMBL/GenBank/DDBJ databases">
        <title>Mycena genomes resolve the evolution of fungal bioluminescence.</title>
        <authorList>
            <person name="Tsai I.J."/>
        </authorList>
    </citation>
    <scope>NUCLEOTIDE SEQUENCE</scope>
    <source>
        <strain evidence="7">160909Yilan</strain>
    </source>
</reference>
<dbReference type="InterPro" id="IPR008271">
    <property type="entry name" value="Ser/Thr_kinase_AS"/>
</dbReference>
<dbReference type="InterPro" id="IPR001245">
    <property type="entry name" value="Ser-Thr/Tyr_kinase_cat_dom"/>
</dbReference>
<evidence type="ECO:0000256" key="3">
    <source>
        <dbReference type="ARBA" id="ARBA00022840"/>
    </source>
</evidence>
<protein>
    <submittedName>
        <fullName evidence="7">Kinase-like protein</fullName>
    </submittedName>
</protein>
<dbReference type="Gene3D" id="3.30.200.20">
    <property type="entry name" value="Phosphorylase Kinase, domain 1"/>
    <property type="match status" value="1"/>
</dbReference>
<evidence type="ECO:0000256" key="2">
    <source>
        <dbReference type="ARBA" id="ARBA00022741"/>
    </source>
</evidence>
<dbReference type="GO" id="GO:0004674">
    <property type="term" value="F:protein serine/threonine kinase activity"/>
    <property type="evidence" value="ECO:0007669"/>
    <property type="project" value="UniProtKB-KW"/>
</dbReference>
<dbReference type="GO" id="GO:0005524">
    <property type="term" value="F:ATP binding"/>
    <property type="evidence" value="ECO:0007669"/>
    <property type="project" value="UniProtKB-UniRule"/>
</dbReference>
<keyword evidence="1" id="KW-0723">Serine/threonine-protein kinase</keyword>